<keyword evidence="3" id="KW-1185">Reference proteome</keyword>
<dbReference type="Pfam" id="PF14062">
    <property type="entry name" value="DUF4253"/>
    <property type="match status" value="1"/>
</dbReference>
<comment type="caution">
    <text evidence="2">The sequence shown here is derived from an EMBL/GenBank/DDBJ whole genome shotgun (WGS) entry which is preliminary data.</text>
</comment>
<evidence type="ECO:0000313" key="3">
    <source>
        <dbReference type="Proteomes" id="UP001500620"/>
    </source>
</evidence>
<accession>A0ABP8DAT8</accession>
<feature type="domain" description="DUF4253" evidence="1">
    <location>
        <begin position="381"/>
        <end position="472"/>
    </location>
</feature>
<gene>
    <name evidence="2" type="ORF">GCM10022255_044510</name>
</gene>
<organism evidence="2 3">
    <name type="scientific">Dactylosporangium darangshiense</name>
    <dbReference type="NCBI Taxonomy" id="579108"/>
    <lineage>
        <taxon>Bacteria</taxon>
        <taxon>Bacillati</taxon>
        <taxon>Actinomycetota</taxon>
        <taxon>Actinomycetes</taxon>
        <taxon>Micromonosporales</taxon>
        <taxon>Micromonosporaceae</taxon>
        <taxon>Dactylosporangium</taxon>
    </lineage>
</organism>
<dbReference type="Proteomes" id="UP001500620">
    <property type="component" value="Unassembled WGS sequence"/>
</dbReference>
<proteinExistence type="predicted"/>
<evidence type="ECO:0000313" key="2">
    <source>
        <dbReference type="EMBL" id="GAA4251526.1"/>
    </source>
</evidence>
<evidence type="ECO:0000259" key="1">
    <source>
        <dbReference type="Pfam" id="PF14062"/>
    </source>
</evidence>
<dbReference type="EMBL" id="BAABAT010000011">
    <property type="protein sequence ID" value="GAA4251526.1"/>
    <property type="molecule type" value="Genomic_DNA"/>
</dbReference>
<reference evidence="3" key="1">
    <citation type="journal article" date="2019" name="Int. J. Syst. Evol. Microbiol.">
        <title>The Global Catalogue of Microorganisms (GCM) 10K type strain sequencing project: providing services to taxonomists for standard genome sequencing and annotation.</title>
        <authorList>
            <consortium name="The Broad Institute Genomics Platform"/>
            <consortium name="The Broad Institute Genome Sequencing Center for Infectious Disease"/>
            <person name="Wu L."/>
            <person name="Ma J."/>
        </authorList>
    </citation>
    <scope>NUCLEOTIDE SEQUENCE [LARGE SCALE GENOMIC DNA]</scope>
    <source>
        <strain evidence="3">JCM 17441</strain>
    </source>
</reference>
<dbReference type="InterPro" id="IPR025349">
    <property type="entry name" value="DUF4253"/>
</dbReference>
<name>A0ABP8DAT8_9ACTN</name>
<sequence>MQFCARLGEGEDAAVDTQYRVVVTDEDGRLLVSRVRPEDPWRPPGQAAFGMPPTHCVEFSGWRGARLRLVSLGVRPMYLFACDSWGVPERLSGERKWVPQERLRMPESLTPREGWVRCTGVAPGTTLAELIAAGDDARCEAGFEIARELGLVTARSDRGQIARFLRGDFRPGESVHPRILEALQTPGADLDGAAGWAPEDPALVEAAAFADRPRPGERTTEVRDHLAGLGVELPEPFLAELLSGHEVFGFAVPGAAQDGLWERLRELYPVTGWWPFLSGESPAELAQGDPARWRDRLAPVADPEALMAELVATQRAEDHGLAAVDLPALVAALAADPPAPPPGGAAEPARGRSTEARWLCLTATPEGGWQLPYLLGNPHATNWMTSRHPQLDPVHHTAFLGSWHRRFDACVRGLHMYWLDLVVGAPPTEPAEIAAVAVEQYAYCDDLNQTVGLPAQVAREQVAADQWYFWWD</sequence>
<protein>
    <recommendedName>
        <fullName evidence="1">DUF4253 domain-containing protein</fullName>
    </recommendedName>
</protein>